<protein>
    <recommendedName>
        <fullName evidence="1">LicD/FKTN/FKRP nucleotidyltransferase domain-containing protein</fullName>
    </recommendedName>
</protein>
<feature type="domain" description="LicD/FKTN/FKRP nucleotidyltransferase" evidence="1">
    <location>
        <begin position="131"/>
        <end position="339"/>
    </location>
</feature>
<organism evidence="2 3">
    <name type="scientific">Aggregatibacter aphrophilus</name>
    <name type="common">Haemophilus aphrophilus</name>
    <dbReference type="NCBI Taxonomy" id="732"/>
    <lineage>
        <taxon>Bacteria</taxon>
        <taxon>Pseudomonadati</taxon>
        <taxon>Pseudomonadota</taxon>
        <taxon>Gammaproteobacteria</taxon>
        <taxon>Pasteurellales</taxon>
        <taxon>Pasteurellaceae</taxon>
        <taxon>Aggregatibacter</taxon>
    </lineage>
</organism>
<dbReference type="EMBL" id="MAQE01000017">
    <property type="protein sequence ID" value="OBY50038.1"/>
    <property type="molecule type" value="Genomic_DNA"/>
</dbReference>
<evidence type="ECO:0000313" key="3">
    <source>
        <dbReference type="Proteomes" id="UP000092746"/>
    </source>
</evidence>
<proteinExistence type="predicted"/>
<dbReference type="Pfam" id="PF04991">
    <property type="entry name" value="LicD"/>
    <property type="match status" value="1"/>
</dbReference>
<evidence type="ECO:0000259" key="1">
    <source>
        <dbReference type="Pfam" id="PF04991"/>
    </source>
</evidence>
<sequence length="381" mass="45883">MLQHIRTRLSQFFFNRPKNDEAILHQRLLEIQKIHQGQLKLAERLADIQSKTQDIFTRTRDVQDRIYDVLWQQKTQNAHRDIFFWQIYKHPSETLEDAKLRFFHSLPKATDYDRKNQLVLTKLLKKIHDICAENNLSYWLDFGTLLGAIRHSGFIPWDDDIDIGMVRADLERLLEILKNQNDILVQDYFINDDENGIIKPIQIKWNLNNNISIGCIDIFIYDFCKSNSDERWSRFTNKKDEFKELSRKKEKTYEYSRKVNDEISLFYETYYKDIINLLEISYGKSNFITFGFENFPYHEHYINNQTIHNEIIFPLDTLYFEGYKFNVPNKYMNYISPMYSNIFSLPSDILSHKHFDIKSQNNIDTLNYLYNLLIKQKEDKN</sequence>
<dbReference type="PANTHER" id="PTHR43404">
    <property type="entry name" value="LIPOPOLYSACCHARIDE CHOLINEPHOSPHOTRANSFERASE LICD"/>
    <property type="match status" value="1"/>
</dbReference>
<name>A0AAP7GVU7_AGGAP</name>
<reference evidence="2 3" key="1">
    <citation type="submission" date="2016-06" db="EMBL/GenBank/DDBJ databases">
        <title>Simultaneous identification of Haemophilus influenzae and Haemophilus haemolyticus using TaqMan real-time PCR.</title>
        <authorList>
            <person name="Price E.P."/>
            <person name="Sarovich D.S."/>
            <person name="Harris T."/>
            <person name="Spargo J.C."/>
            <person name="Nosworthy E."/>
            <person name="Beissbarth J."/>
            <person name="Smith-Vaughan H."/>
        </authorList>
    </citation>
    <scope>NUCLEOTIDE SEQUENCE [LARGE SCALE GENOMIC DNA]</scope>
    <source>
        <strain evidence="2 3">ATCC 7901</strain>
    </source>
</reference>
<evidence type="ECO:0000313" key="2">
    <source>
        <dbReference type="EMBL" id="OBY50038.1"/>
    </source>
</evidence>
<dbReference type="InterPro" id="IPR007074">
    <property type="entry name" value="LicD/FKTN/FKRP_NTP_transf"/>
</dbReference>
<dbReference type="RefSeq" id="WP_065295756.1">
    <property type="nucleotide sequence ID" value="NZ_CAUUMV010000004.1"/>
</dbReference>
<dbReference type="PANTHER" id="PTHR43404:SF2">
    <property type="entry name" value="LIPOPOLYSACCHARIDE CHOLINEPHOSPHOTRANSFERASE LICD"/>
    <property type="match status" value="1"/>
</dbReference>
<dbReference type="InterPro" id="IPR052942">
    <property type="entry name" value="LPS_cholinephosphotransferase"/>
</dbReference>
<comment type="caution">
    <text evidence="2">The sequence shown here is derived from an EMBL/GenBank/DDBJ whole genome shotgun (WGS) entry which is preliminary data.</text>
</comment>
<gene>
    <name evidence="2" type="ORF">BBB52_09285</name>
</gene>
<accession>A0AAP7GVU7</accession>
<dbReference type="Proteomes" id="UP000092746">
    <property type="component" value="Unassembled WGS sequence"/>
</dbReference>
<dbReference type="GO" id="GO:0009100">
    <property type="term" value="P:glycoprotein metabolic process"/>
    <property type="evidence" value="ECO:0007669"/>
    <property type="project" value="UniProtKB-ARBA"/>
</dbReference>
<dbReference type="AlphaFoldDB" id="A0AAP7GVU7"/>